<evidence type="ECO:0000256" key="3">
    <source>
        <dbReference type="ARBA" id="ARBA00022723"/>
    </source>
</evidence>
<evidence type="ECO:0000313" key="6">
    <source>
        <dbReference type="EMBL" id="KIW91605.1"/>
    </source>
</evidence>
<dbReference type="EMBL" id="KN846990">
    <property type="protein sequence ID" value="KIW91605.1"/>
    <property type="molecule type" value="Genomic_DNA"/>
</dbReference>
<organism evidence="6 7">
    <name type="scientific">Cladophialophora bantiana (strain ATCC 10958 / CBS 173.52 / CDC B-1940 / NIH 8579)</name>
    <name type="common">Xylohypha bantiana</name>
    <dbReference type="NCBI Taxonomy" id="1442370"/>
    <lineage>
        <taxon>Eukaryota</taxon>
        <taxon>Fungi</taxon>
        <taxon>Dikarya</taxon>
        <taxon>Ascomycota</taxon>
        <taxon>Pezizomycotina</taxon>
        <taxon>Eurotiomycetes</taxon>
        <taxon>Chaetothyriomycetidae</taxon>
        <taxon>Chaetothyriales</taxon>
        <taxon>Herpotrichiellaceae</taxon>
        <taxon>Cladophialophora</taxon>
    </lineage>
</organism>
<evidence type="ECO:0000256" key="1">
    <source>
        <dbReference type="ARBA" id="ARBA00009275"/>
    </source>
</evidence>
<reference evidence="6" key="1">
    <citation type="submission" date="2015-01" db="EMBL/GenBank/DDBJ databases">
        <title>The Genome Sequence of Cladophialophora bantiana CBS 173.52.</title>
        <authorList>
            <consortium name="The Broad Institute Genomics Platform"/>
            <person name="Cuomo C."/>
            <person name="de Hoog S."/>
            <person name="Gorbushina A."/>
            <person name="Stielow B."/>
            <person name="Teixiera M."/>
            <person name="Abouelleil A."/>
            <person name="Chapman S.B."/>
            <person name="Priest M."/>
            <person name="Young S.K."/>
            <person name="Wortman J."/>
            <person name="Nusbaum C."/>
            <person name="Birren B."/>
        </authorList>
    </citation>
    <scope>NUCLEOTIDE SEQUENCE [LARGE SCALE GENOMIC DNA]</scope>
    <source>
        <strain evidence="6">CBS 173.52</strain>
    </source>
</reference>
<evidence type="ECO:0000313" key="7">
    <source>
        <dbReference type="Proteomes" id="UP000053789"/>
    </source>
</evidence>
<evidence type="ECO:0000256" key="5">
    <source>
        <dbReference type="PIRSR" id="PIRSR005902-1"/>
    </source>
</evidence>
<evidence type="ECO:0000256" key="2">
    <source>
        <dbReference type="ARBA" id="ARBA00022722"/>
    </source>
</evidence>
<dbReference type="HOGENOM" id="CLU_031506_1_0_1"/>
<keyword evidence="3 5" id="KW-0479">Metal-binding</keyword>
<feature type="binding site" evidence="5">
    <location>
        <position position="240"/>
    </location>
    <ligand>
        <name>a divalent metal cation</name>
        <dbReference type="ChEBI" id="CHEBI:60240"/>
        <label>1</label>
    </ligand>
</feature>
<feature type="binding site" evidence="5">
    <location>
        <position position="129"/>
    </location>
    <ligand>
        <name>a divalent metal cation</name>
        <dbReference type="ChEBI" id="CHEBI:60240"/>
        <label>1</label>
    </ligand>
</feature>
<keyword evidence="7" id="KW-1185">Reference proteome</keyword>
<dbReference type="PIRSF" id="PIRSF005902">
    <property type="entry name" value="DNase_TatD"/>
    <property type="match status" value="1"/>
</dbReference>
<evidence type="ECO:0000256" key="4">
    <source>
        <dbReference type="ARBA" id="ARBA00022801"/>
    </source>
</evidence>
<dbReference type="GeneID" id="27700501"/>
<dbReference type="Proteomes" id="UP000053789">
    <property type="component" value="Unassembled WGS sequence"/>
</dbReference>
<dbReference type="InterPro" id="IPR001130">
    <property type="entry name" value="TatD-like"/>
</dbReference>
<dbReference type="SUPFAM" id="SSF51556">
    <property type="entry name" value="Metallo-dependent hydrolases"/>
    <property type="match status" value="1"/>
</dbReference>
<dbReference type="GO" id="GO:0005829">
    <property type="term" value="C:cytosol"/>
    <property type="evidence" value="ECO:0007669"/>
    <property type="project" value="TreeGrafter"/>
</dbReference>
<proteinExistence type="inferred from homology"/>
<protein>
    <submittedName>
        <fullName evidence="6">Uncharacterized protein</fullName>
    </submittedName>
</protein>
<dbReference type="InterPro" id="IPR050891">
    <property type="entry name" value="TatD-type_Hydrolase"/>
</dbReference>
<keyword evidence="4" id="KW-0378">Hydrolase</keyword>
<keyword evidence="2" id="KW-0540">Nuclease</keyword>
<dbReference type="InterPro" id="IPR032466">
    <property type="entry name" value="Metal_Hydrolase"/>
</dbReference>
<sequence>MDQGRNQTVSQQTTTCRFADIAVTYTANEFQGIYRGKKQHDEDFDQVLERAEAIGCSKIMLTTMNLTGASQNLEVCRRWPGTCYMTLGIHPYHASELYDGTSSLDDLVNMSMLLADQNNGVGPLVAFGEIGLDYFYLDRAGKEIQRKALLEQLEVATTLDLPLFLHVRDSYDDFVDIIRHFISRLPKRGIVHSFAGTKEEMFGLVDLGFDISVNGVSFRTEAQLEMVRAIPLDRLQLETDAPWCEIPDTGPAVGCLKDAPPLPPARKPSKFVKGDMVKGRNESCTIERVARVVAGVKGVPLTEVVDAAWRNSIKMFGLGERKD</sequence>
<dbReference type="AlphaFoldDB" id="A0A0D2HLG7"/>
<comment type="similarity">
    <text evidence="1">Belongs to the metallo-dependent hydrolases superfamily. TatD-type hydrolase family.</text>
</comment>
<dbReference type="GO" id="GO:0046872">
    <property type="term" value="F:metal ion binding"/>
    <property type="evidence" value="ECO:0007669"/>
    <property type="project" value="UniProtKB-KW"/>
</dbReference>
<dbReference type="RefSeq" id="XP_016618274.1">
    <property type="nucleotide sequence ID" value="XM_016765305.1"/>
</dbReference>
<feature type="binding site" evidence="5">
    <location>
        <position position="166"/>
    </location>
    <ligand>
        <name>a divalent metal cation</name>
        <dbReference type="ChEBI" id="CHEBI:60240"/>
        <label>2</label>
    </ligand>
</feature>
<dbReference type="CDD" id="cd01310">
    <property type="entry name" value="TatD_DNAse"/>
    <property type="match status" value="1"/>
</dbReference>
<dbReference type="OrthoDB" id="6079689at2759"/>
<gene>
    <name evidence="6" type="ORF">Z519_07573</name>
</gene>
<accession>A0A0D2HLG7</accession>
<dbReference type="PANTHER" id="PTHR10060:SF15">
    <property type="entry name" value="DEOXYRIBONUCLEASE TATDN1"/>
    <property type="match status" value="1"/>
</dbReference>
<dbReference type="GO" id="GO:0008296">
    <property type="term" value="F:3'-5'-DNA exonuclease activity"/>
    <property type="evidence" value="ECO:0007669"/>
    <property type="project" value="TreeGrafter"/>
</dbReference>
<dbReference type="Pfam" id="PF01026">
    <property type="entry name" value="TatD_DNase"/>
    <property type="match status" value="1"/>
</dbReference>
<name>A0A0D2HLG7_CLAB1</name>
<dbReference type="VEuPathDB" id="FungiDB:Z519_07573"/>
<dbReference type="Gene3D" id="3.20.20.140">
    <property type="entry name" value="Metal-dependent hydrolases"/>
    <property type="match status" value="1"/>
</dbReference>
<dbReference type="PANTHER" id="PTHR10060">
    <property type="entry name" value="TATD FAMILY DEOXYRIBONUCLEASE"/>
    <property type="match status" value="1"/>
</dbReference>
<feature type="binding site" evidence="5">
    <location>
        <position position="192"/>
    </location>
    <ligand>
        <name>a divalent metal cation</name>
        <dbReference type="ChEBI" id="CHEBI:60240"/>
        <label>2</label>
    </ligand>
</feature>